<dbReference type="Gene3D" id="3.40.710.10">
    <property type="entry name" value="DD-peptidase/beta-lactamase superfamily"/>
    <property type="match status" value="1"/>
</dbReference>
<keyword evidence="8" id="KW-0131">Cell cycle</keyword>
<dbReference type="SUPFAM" id="SSF56519">
    <property type="entry name" value="Penicillin binding protein dimerisation domain"/>
    <property type="match status" value="1"/>
</dbReference>
<dbReference type="Pfam" id="PF03717">
    <property type="entry name" value="PBP_dimer"/>
    <property type="match status" value="1"/>
</dbReference>
<comment type="subcellular location">
    <subcellularLocation>
        <location evidence="1">Membrane</location>
    </subcellularLocation>
</comment>
<dbReference type="EMBL" id="JACHYA010000001">
    <property type="protein sequence ID" value="MBB3170258.1"/>
    <property type="molecule type" value="Genomic_DNA"/>
</dbReference>
<dbReference type="Proteomes" id="UP000530850">
    <property type="component" value="Unassembled WGS sequence"/>
</dbReference>
<dbReference type="SUPFAM" id="SSF56601">
    <property type="entry name" value="beta-lactamase/transpeptidase-like"/>
    <property type="match status" value="1"/>
</dbReference>
<keyword evidence="5" id="KW-0812">Transmembrane</keyword>
<dbReference type="GO" id="GO:0051301">
    <property type="term" value="P:cell division"/>
    <property type="evidence" value="ECO:0007669"/>
    <property type="project" value="UniProtKB-KW"/>
</dbReference>
<feature type="region of interest" description="Disordered" evidence="4">
    <location>
        <begin position="1"/>
        <end position="25"/>
    </location>
</feature>
<comment type="similarity">
    <text evidence="2">Belongs to the transpeptidase family.</text>
</comment>
<dbReference type="PANTHER" id="PTHR30627">
    <property type="entry name" value="PEPTIDOGLYCAN D,D-TRANSPEPTIDASE"/>
    <property type="match status" value="1"/>
</dbReference>
<keyword evidence="3 5" id="KW-0472">Membrane</keyword>
<dbReference type="InterPro" id="IPR050515">
    <property type="entry name" value="Beta-lactam/transpept"/>
</dbReference>
<dbReference type="InterPro" id="IPR036138">
    <property type="entry name" value="PBP_dimer_sf"/>
</dbReference>
<evidence type="ECO:0000313" key="9">
    <source>
        <dbReference type="Proteomes" id="UP000530850"/>
    </source>
</evidence>
<reference evidence="8 9" key="1">
    <citation type="submission" date="2020-08" db="EMBL/GenBank/DDBJ databases">
        <title>Sequencing the genomes of 1000 actinobacteria strains.</title>
        <authorList>
            <person name="Klenk H.-P."/>
        </authorList>
    </citation>
    <scope>NUCLEOTIDE SEQUENCE [LARGE SCALE GENOMIC DNA]</scope>
    <source>
        <strain evidence="8 9">DSM 22242</strain>
    </source>
</reference>
<dbReference type="InterPro" id="IPR005311">
    <property type="entry name" value="PBP_dimer"/>
</dbReference>
<feature type="transmembrane region" description="Helical" evidence="5">
    <location>
        <begin position="41"/>
        <end position="61"/>
    </location>
</feature>
<evidence type="ECO:0000256" key="2">
    <source>
        <dbReference type="ARBA" id="ARBA00007171"/>
    </source>
</evidence>
<gene>
    <name evidence="8" type="ORF">FHR31_000038</name>
</gene>
<evidence type="ECO:0000256" key="5">
    <source>
        <dbReference type="SAM" id="Phobius"/>
    </source>
</evidence>
<dbReference type="InterPro" id="IPR001460">
    <property type="entry name" value="PCN-bd_Tpept"/>
</dbReference>
<comment type="caution">
    <text evidence="8">The sequence shown here is derived from an EMBL/GenBank/DDBJ whole genome shotgun (WGS) entry which is preliminary data.</text>
</comment>
<keyword evidence="8" id="KW-0132">Cell division</keyword>
<feature type="compositionally biased region" description="Low complexity" evidence="4">
    <location>
        <begin position="13"/>
        <end position="23"/>
    </location>
</feature>
<dbReference type="Pfam" id="PF00905">
    <property type="entry name" value="Transpeptidase"/>
    <property type="match status" value="1"/>
</dbReference>
<dbReference type="GO" id="GO:0071555">
    <property type="term" value="P:cell wall organization"/>
    <property type="evidence" value="ECO:0007669"/>
    <property type="project" value="TreeGrafter"/>
</dbReference>
<feature type="domain" description="Penicillin-binding protein dimerisation" evidence="7">
    <location>
        <begin position="84"/>
        <end position="234"/>
    </location>
</feature>
<dbReference type="RefSeq" id="WP_214646950.1">
    <property type="nucleotide sequence ID" value="NZ_CAOKAH010000017.1"/>
</dbReference>
<evidence type="ECO:0000256" key="1">
    <source>
        <dbReference type="ARBA" id="ARBA00004370"/>
    </source>
</evidence>
<feature type="domain" description="Penicillin-binding protein transpeptidase" evidence="6">
    <location>
        <begin position="278"/>
        <end position="578"/>
    </location>
</feature>
<proteinExistence type="inferred from homology"/>
<accession>A0A7W5CZS5</accession>
<evidence type="ECO:0000313" key="8">
    <source>
        <dbReference type="EMBL" id="MBB3170258.1"/>
    </source>
</evidence>
<dbReference type="AlphaFoldDB" id="A0A7W5CZS5"/>
<dbReference type="GO" id="GO:0005886">
    <property type="term" value="C:plasma membrane"/>
    <property type="evidence" value="ECO:0007669"/>
    <property type="project" value="TreeGrafter"/>
</dbReference>
<evidence type="ECO:0000259" key="7">
    <source>
        <dbReference type="Pfam" id="PF03717"/>
    </source>
</evidence>
<dbReference type="Gene3D" id="3.30.450.330">
    <property type="match status" value="1"/>
</dbReference>
<evidence type="ECO:0000256" key="3">
    <source>
        <dbReference type="ARBA" id="ARBA00023136"/>
    </source>
</evidence>
<sequence>MARQGSGKRPGRPRAAARNSARGFASQRLPRKNDFSIGRRSFLAMASFAACSVVFTGKILFLQVIDDDRYLARAEATRERKYPVPAKRGTIYDRNGIVLATSTETRNVYADPRFVEDLTAVCAKLAQHLGGSVQEYEQLIRNPSSESFVYLKRQVDMAVVDTLKADLAELELTGVFYEQSYRRDYPNGQIAGQVVGVCDVDGNGITGLELQYNEQLKGKDGYYWGEVGYKGTPIPDGVIEETDAVDGADIMCTLDVKMQAAVEQALAEGCEKLDAKDGSAVLMDAATGEVYAICSLPYMDPNDLAHADKESPSIKAITQAYEPGSVFKTVSALTLLETGTMTPQSEIYCPETIDADEYTVKDSHDRPAATMTLREILNQSSNVGISLSVEKMGFRPLYNNILKFGLNEPTGIDYPGESKGYMAEFKNWSRIAGYNITFGQGISVTPLQLTRFYAMIANDGVATTPHLLLEYPKTQEMPEYETKTVVTDEEALANIKSMLRTVVTDGTGKVANIDGFDVCAKTSTAEIADPEKGGYKKEVYNLAYAGFIDNSTSKLVCFVGANNVYGMRQTGDIFKAIMTTAIDQYSITPE</sequence>
<name>A0A7W5CZS5_9ACTN</name>
<dbReference type="Gene3D" id="3.90.1310.10">
    <property type="entry name" value="Penicillin-binding protein 2a (Domain 2)"/>
    <property type="match status" value="1"/>
</dbReference>
<keyword evidence="5" id="KW-1133">Transmembrane helix</keyword>
<dbReference type="GO" id="GO:0008658">
    <property type="term" value="F:penicillin binding"/>
    <property type="evidence" value="ECO:0007669"/>
    <property type="project" value="InterPro"/>
</dbReference>
<dbReference type="PANTHER" id="PTHR30627:SF1">
    <property type="entry name" value="PEPTIDOGLYCAN D,D-TRANSPEPTIDASE FTSI"/>
    <property type="match status" value="1"/>
</dbReference>
<organism evidence="8 9">
    <name type="scientific">Parvibacter caecicola</name>
    <dbReference type="NCBI Taxonomy" id="747645"/>
    <lineage>
        <taxon>Bacteria</taxon>
        <taxon>Bacillati</taxon>
        <taxon>Actinomycetota</taxon>
        <taxon>Coriobacteriia</taxon>
        <taxon>Coriobacteriales</taxon>
        <taxon>Coriobacteriaceae</taxon>
        <taxon>Parvibacter</taxon>
    </lineage>
</organism>
<dbReference type="GeneID" id="93357093"/>
<evidence type="ECO:0000259" key="6">
    <source>
        <dbReference type="Pfam" id="PF00905"/>
    </source>
</evidence>
<evidence type="ECO:0000256" key="4">
    <source>
        <dbReference type="SAM" id="MobiDB-lite"/>
    </source>
</evidence>
<dbReference type="InterPro" id="IPR012338">
    <property type="entry name" value="Beta-lactam/transpept-like"/>
</dbReference>
<protein>
    <submittedName>
        <fullName evidence="8">Cell division protein FtsI (Penicillin-binding protein 3)</fullName>
    </submittedName>
</protein>